<evidence type="ECO:0000313" key="2">
    <source>
        <dbReference type="Proteomes" id="UP000305196"/>
    </source>
</evidence>
<protein>
    <submittedName>
        <fullName evidence="1">Vir protein, putative</fullName>
    </submittedName>
</protein>
<evidence type="ECO:0000313" key="1">
    <source>
        <dbReference type="EMBL" id="SCO70953.1"/>
    </source>
</evidence>
<gene>
    <name evidence="1" type="ORF">PVC01_030027300</name>
</gene>
<dbReference type="VEuPathDB" id="PlasmoDB:PVP01_0000050"/>
<dbReference type="Proteomes" id="UP000305196">
    <property type="component" value="Chromosome 3"/>
</dbReference>
<dbReference type="AlphaFoldDB" id="A0A1G4H7S7"/>
<accession>A0A1G4H7S7</accession>
<reference evidence="1 2" key="1">
    <citation type="submission" date="2016-07" db="EMBL/GenBank/DDBJ databases">
        <authorList>
            <consortium name="Pathogen Informatics"/>
        </authorList>
    </citation>
    <scope>NUCLEOTIDE SEQUENCE [LARGE SCALE GENOMIC DNA]</scope>
</reference>
<sequence>MDTLTRAEWDRLSKDSHLNKNYEEFDNNVSDSSKINKVCDSLSITNTKITKELCNKVATNLQYVYNIKEEGKKKSTCLLYKYWTYDQMWKFLGNNKDPNHVKSVITDFLNIREKVSKKNNNYSCQYYFHRNNFQDLKEGLEKKFLHDYFKNFESIRTNIHSRDKYDLYNKYITYIKSLYDEHAEYCTDFLDYIENYCDEYYEQDSKDYDPNVLLTTLKKYKGQTSDISD</sequence>
<proteinExistence type="predicted"/>
<organism evidence="1 2">
    <name type="scientific">Plasmodium vivax</name>
    <name type="common">malaria parasite P. vivax</name>
    <dbReference type="NCBI Taxonomy" id="5855"/>
    <lineage>
        <taxon>Eukaryota</taxon>
        <taxon>Sar</taxon>
        <taxon>Alveolata</taxon>
        <taxon>Apicomplexa</taxon>
        <taxon>Aconoidasida</taxon>
        <taxon>Haemosporida</taxon>
        <taxon>Plasmodiidae</taxon>
        <taxon>Plasmodium</taxon>
        <taxon>Plasmodium (Plasmodium)</taxon>
    </lineage>
</organism>
<dbReference type="EMBL" id="LT615258">
    <property type="protein sequence ID" value="SCO70953.1"/>
    <property type="molecule type" value="Genomic_DNA"/>
</dbReference>
<name>A0A1G4H7S7_PLAVI</name>
<dbReference type="VEuPathDB" id="PlasmoDB:PVW1_030007100"/>
<dbReference type="Pfam" id="PF05795">
    <property type="entry name" value="Plasmodium_Vir"/>
    <property type="match status" value="1"/>
</dbReference>
<dbReference type="InterPro" id="IPR008780">
    <property type="entry name" value="Plasmodium_Vir"/>
</dbReference>
<dbReference type="VEuPathDB" id="PlasmoDB:PVX_158260"/>